<organism evidence="1 4">
    <name type="scientific">Rhizobium fabae</name>
    <dbReference type="NCBI Taxonomy" id="573179"/>
    <lineage>
        <taxon>Bacteria</taxon>
        <taxon>Pseudomonadati</taxon>
        <taxon>Pseudomonadota</taxon>
        <taxon>Alphaproteobacteria</taxon>
        <taxon>Hyphomicrobiales</taxon>
        <taxon>Rhizobiaceae</taxon>
        <taxon>Rhizobium/Agrobacterium group</taxon>
        <taxon>Rhizobium</taxon>
    </lineage>
</organism>
<evidence type="ECO:0000313" key="4">
    <source>
        <dbReference type="Proteomes" id="UP000545490"/>
    </source>
</evidence>
<proteinExistence type="predicted"/>
<comment type="caution">
    <text evidence="1">The sequence shown here is derived from an EMBL/GenBank/DDBJ whole genome shotgun (WGS) entry which is preliminary data.</text>
</comment>
<dbReference type="Proteomes" id="UP000272004">
    <property type="component" value="Unassembled WGS sequence"/>
</dbReference>
<dbReference type="EMBL" id="JACIDG010000006">
    <property type="protein sequence ID" value="MBB3915551.1"/>
    <property type="molecule type" value="Genomic_DNA"/>
</dbReference>
<evidence type="ECO:0000313" key="3">
    <source>
        <dbReference type="Proteomes" id="UP000272004"/>
    </source>
</evidence>
<gene>
    <name evidence="2" type="ORF">EFB14_15880</name>
    <name evidence="1" type="ORF">GGQ65_002841</name>
</gene>
<reference evidence="2 3" key="1">
    <citation type="submission" date="2018-11" db="EMBL/GenBank/DDBJ databases">
        <authorList>
            <person name="Huo Y."/>
        </authorList>
    </citation>
    <scope>NUCLEOTIDE SEQUENCE [LARGE SCALE GENOMIC DNA]</scope>
    <source>
        <strain evidence="2 3">CCBAU 33202</strain>
    </source>
</reference>
<accession>A0A7W6B5W5</accession>
<dbReference type="EMBL" id="RJJU01000008">
    <property type="protein sequence ID" value="RUM11867.1"/>
    <property type="molecule type" value="Genomic_DNA"/>
</dbReference>
<keyword evidence="3" id="KW-1185">Reference proteome</keyword>
<protein>
    <submittedName>
        <fullName evidence="1">Uncharacterized protein</fullName>
    </submittedName>
</protein>
<evidence type="ECO:0000313" key="1">
    <source>
        <dbReference type="EMBL" id="MBB3915551.1"/>
    </source>
</evidence>
<evidence type="ECO:0000313" key="2">
    <source>
        <dbReference type="EMBL" id="RUM11867.1"/>
    </source>
</evidence>
<dbReference type="RefSeq" id="WP_126826864.1">
    <property type="nucleotide sequence ID" value="NZ_JACIDG010000006.1"/>
</dbReference>
<sequence length="77" mass="8461">MRKKTTTIRGLAFDIVVIETTQTDVIGTLFYHAEIYIRSRKTGEQKLARRSRIPGSGGAIATAVQQHGVRALEGFAT</sequence>
<name>A0A7W6B5W5_9HYPH</name>
<dbReference type="Proteomes" id="UP000545490">
    <property type="component" value="Unassembled WGS sequence"/>
</dbReference>
<reference evidence="1 4" key="2">
    <citation type="submission" date="2020-08" db="EMBL/GenBank/DDBJ databases">
        <title>Genomic Encyclopedia of Type Strains, Phase IV (KMG-IV): sequencing the most valuable type-strain genomes for metagenomic binning, comparative biology and taxonomic classification.</title>
        <authorList>
            <person name="Goeker M."/>
        </authorList>
    </citation>
    <scope>NUCLEOTIDE SEQUENCE [LARGE SCALE GENOMIC DNA]</scope>
    <source>
        <strain evidence="1 4">DSM 19331</strain>
    </source>
</reference>
<dbReference type="AlphaFoldDB" id="A0A7W6B5W5"/>